<reference evidence="1 2" key="1">
    <citation type="submission" date="2020-05" db="EMBL/GenBank/DDBJ databases">
        <authorList>
            <person name="Petersen J."/>
            <person name="Sayavedra L."/>
        </authorList>
    </citation>
    <scope>NUCLEOTIDE SEQUENCE [LARGE SCALE GENOMIC DNA]</scope>
    <source>
        <strain evidence="1">B thermophilus SOXS</strain>
    </source>
</reference>
<evidence type="ECO:0000313" key="2">
    <source>
        <dbReference type="Proteomes" id="UP000643672"/>
    </source>
</evidence>
<protein>
    <recommendedName>
        <fullName evidence="3">Chemotaxis protein</fullName>
    </recommendedName>
</protein>
<name>A0A8H8XEA1_9GAMM</name>
<evidence type="ECO:0008006" key="3">
    <source>
        <dbReference type="Google" id="ProtNLM"/>
    </source>
</evidence>
<proteinExistence type="predicted"/>
<comment type="caution">
    <text evidence="1">The sequence shown here is derived from an EMBL/GenBank/DDBJ whole genome shotgun (WGS) entry which is preliminary data.</text>
</comment>
<evidence type="ECO:0000313" key="1">
    <source>
        <dbReference type="EMBL" id="CAB5498354.1"/>
    </source>
</evidence>
<accession>A0A8H8XEA1</accession>
<dbReference type="AlphaFoldDB" id="A0A8H8XEA1"/>
<dbReference type="EMBL" id="CAESAQ020000047">
    <property type="protein sequence ID" value="CAB5498354.1"/>
    <property type="molecule type" value="Genomic_DNA"/>
</dbReference>
<gene>
    <name evidence="1" type="ORF">THERMOS_831</name>
</gene>
<dbReference type="Proteomes" id="UP000643672">
    <property type="component" value="Unassembled WGS sequence"/>
</dbReference>
<sequence length="562" mass="64979">MKLIIKEYLSLLKESKELDVLVPDLLLSMGIEVISYPQSGLRQYGVDVLAFDSNKQELLVFTVKQGDINRSDWDSSEQSVRQSLNDIKDVYLNTHIDSRYSSVNKKIIVCTGGELKQSVQQNWSGYIKQNPISNTEYEFWGGDKLALLVEKHMLNEHIFPTALQSLFRRTLVLLPDSDYDLSDFYKLLDMLILSEDFGNLSKDKNLRKAIKSIKIINLSLSIIYHWSIKQNNIKPLVYVAEKVVLTLWEFIRKNDLYNNKNIIKIFTQNYQNLLSNYSDYFIKIEKHLHVKNGLNGYGQNTLLENINIFEQLGIISTAGLMHYFHVFNSDDIKSQQASVKSAKVLKDSVKALITNHLSTNSPCYDNHIVEITQTILLLYYCDELDFIDKWIKEIITHVSFAYEMGRNFPIESDSFDDLIALNISGETEKEELMQTSTLLPILAQLSSIFDLEKSYSLIKLNVDKYFSKTNLQIWYPNKDTDGFIYNNNAAYESGFMEVPISIPKNIEEMKNMINKIQEKTVKNEEISSIDKGLFILPIIASRHYRTPILPVYWQSILTIHNQ</sequence>
<keyword evidence="2" id="KW-1185">Reference proteome</keyword>
<organism evidence="1 2">
    <name type="scientific">Bathymodiolus thermophilus thioautotrophic gill symbiont</name>
    <dbReference type="NCBI Taxonomy" id="2360"/>
    <lineage>
        <taxon>Bacteria</taxon>
        <taxon>Pseudomonadati</taxon>
        <taxon>Pseudomonadota</taxon>
        <taxon>Gammaproteobacteria</taxon>
        <taxon>sulfur-oxidizing symbionts</taxon>
    </lineage>
</organism>
<dbReference type="RefSeq" id="WP_202762912.1">
    <property type="nucleotide sequence ID" value="NZ_CAESAQ020000047.1"/>
</dbReference>